<feature type="repeat" description="WD" evidence="1">
    <location>
        <begin position="386"/>
        <end position="428"/>
    </location>
</feature>
<feature type="domain" description="Pre-mRNA processing factor 4 (PRP4)-like" evidence="2">
    <location>
        <begin position="37"/>
        <end position="86"/>
    </location>
</feature>
<reference evidence="4" key="2">
    <citation type="journal article" date="2020" name="Data Brief">
        <title>Transcriptome dataset of Babesia bovis life stages within vertebrate and invertebrate hosts.</title>
        <authorList>
            <person name="Ueti M.W."/>
            <person name="Johnson W.C."/>
            <person name="Kappmeyer L.S."/>
            <person name="Herndon D.R."/>
            <person name="Mousel M.R."/>
            <person name="Reif K.E."/>
            <person name="Taus N.S."/>
            <person name="Ifeonu O.O."/>
            <person name="Silva J.C."/>
            <person name="Suarez C.E."/>
            <person name="Brayton K.A."/>
        </authorList>
    </citation>
    <scope>NUCLEOTIDE SEQUENCE [LARGE SCALE GENOMIC DNA]</scope>
</reference>
<dbReference type="GO" id="GO:0046540">
    <property type="term" value="C:U4/U6 x U5 tri-snRNP complex"/>
    <property type="evidence" value="ECO:0007669"/>
    <property type="project" value="TreeGrafter"/>
</dbReference>
<dbReference type="CDD" id="cd00200">
    <property type="entry name" value="WD40"/>
    <property type="match status" value="1"/>
</dbReference>
<dbReference type="GO" id="GO:0030621">
    <property type="term" value="F:U4 snRNA binding"/>
    <property type="evidence" value="ECO:0007669"/>
    <property type="project" value="TreeGrafter"/>
</dbReference>
<reference evidence="3 4" key="1">
    <citation type="journal article" date="2007" name="PLoS Pathog.">
        <title>Genome sequence of Babesia bovis and comparative analysis of apicomplexan hemoprotozoa.</title>
        <authorList>
            <person name="Brayton K.A."/>
            <person name="Lau A.O.T."/>
            <person name="Herndon D.R."/>
            <person name="Hannick L."/>
            <person name="Kappmeyer L.S."/>
            <person name="Berens S.J."/>
            <person name="Bidwell S.L."/>
            <person name="Brown W.C."/>
            <person name="Crabtree J."/>
            <person name="Fadrosh D."/>
            <person name="Feldblum T."/>
            <person name="Forberger H.A."/>
            <person name="Haas B.J."/>
            <person name="Howell J.M."/>
            <person name="Khouri H."/>
            <person name="Koo H."/>
            <person name="Mann D.J."/>
            <person name="Norimine J."/>
            <person name="Paulsen I.T."/>
            <person name="Radune D."/>
            <person name="Ren Q."/>
            <person name="Smith R.K. Jr."/>
            <person name="Suarez C.E."/>
            <person name="White O."/>
            <person name="Wortman J.R."/>
            <person name="Knowles D.P. Jr."/>
            <person name="McElwain T.F."/>
            <person name="Nene V.M."/>
        </authorList>
    </citation>
    <scope>NUCLEOTIDE SEQUENCE [LARGE SCALE GENOMIC DNA]</scope>
    <source>
        <strain evidence="3">T2Bo</strain>
    </source>
</reference>
<gene>
    <name evidence="3" type="ORF">BBOV_I003610</name>
</gene>
<dbReference type="InParanoid" id="A7AWL5"/>
<dbReference type="GeneID" id="5477227"/>
<dbReference type="SMART" id="SM00500">
    <property type="entry name" value="SFM"/>
    <property type="match status" value="1"/>
</dbReference>
<reference evidence="4" key="3">
    <citation type="journal article" date="2021" name="Int. J. Parasitol.">
        <title>Comparative analysis of gene expression between Babesia bovis blood stages and kinetes allowed by improved genome annotation.</title>
        <authorList>
            <person name="Ueti M.W."/>
            <person name="Johnson W.C."/>
            <person name="Kappmeyer L.S."/>
            <person name="Herndon D.R."/>
            <person name="Mousel M.R."/>
            <person name="Reif K.E."/>
            <person name="Taus N.S."/>
            <person name="Ifeonu O.O."/>
            <person name="Silva J.C."/>
            <person name="Suarez C.E."/>
            <person name="Brayton K.A."/>
        </authorList>
    </citation>
    <scope>NUCLEOTIDE SEQUENCE [LARGE SCALE GENOMIC DNA]</scope>
</reference>
<dbReference type="InterPro" id="IPR036285">
    <property type="entry name" value="PRP4-like_sf"/>
</dbReference>
<protein>
    <submittedName>
        <fullName evidence="3">WD domain, G-beta repeat domain containing protein</fullName>
    </submittedName>
</protein>
<dbReference type="InterPro" id="IPR014906">
    <property type="entry name" value="PRP4-like"/>
</dbReference>
<feature type="repeat" description="WD" evidence="1">
    <location>
        <begin position="302"/>
        <end position="343"/>
    </location>
</feature>
<dbReference type="AlphaFoldDB" id="A7AWL5"/>
<dbReference type="InterPro" id="IPR001680">
    <property type="entry name" value="WD40_rpt"/>
</dbReference>
<dbReference type="VEuPathDB" id="PiroplasmaDB:BBOV_I003610"/>
<dbReference type="EMBL" id="AAXT01000005">
    <property type="protein sequence ID" value="EDO05443.1"/>
    <property type="molecule type" value="Genomic_DNA"/>
</dbReference>
<dbReference type="InterPro" id="IPR015943">
    <property type="entry name" value="WD40/YVTN_repeat-like_dom_sf"/>
</dbReference>
<dbReference type="Proteomes" id="UP000002173">
    <property type="component" value="Unassembled WGS sequence"/>
</dbReference>
<dbReference type="GO" id="GO:0017070">
    <property type="term" value="F:U6 snRNA binding"/>
    <property type="evidence" value="ECO:0007669"/>
    <property type="project" value="TreeGrafter"/>
</dbReference>
<dbReference type="FunCoup" id="A7AWL5">
    <property type="interactions" value="65"/>
</dbReference>
<dbReference type="InterPro" id="IPR036322">
    <property type="entry name" value="WD40_repeat_dom_sf"/>
</dbReference>
<sequence>MMNMAYWGLTETVMDLNAMKEFELKSKLHSIHLGITTNDLEVIRILRALIEPITLFGEGKYERRERLKKVLLFKYDRLFHGKDLNTAISTSSEAKNLYDVIKAFNIDMSNVFANKSIFGDLAQQDSVPDTGDKELFYTEGPEELKQFRSDLASHCWHRTITRKRYIHEYRDCTDQFEHEDDIDRYGNHLTESVTLAYSHLAAERPLTAAKFSPNMNYIAVSSFCSYVSLLHYHPENNLPLAKTLDNGSKEMLHCIDWAPGRCVIYHQDATPVDDKELLLATGGSGGSVTVWRPFATESASTVKTHDDRINRIKFHNFKNMVVTGSADETVRFFDTETMQEIYIQEGHSHGVHGLGINGDGNLVSSGDLHGVVLIIDIRTGKHIFQQPLHNGKVTSIEFHPVYNHLMATAAEDNSVKLFDLRKVRPATSLLAHTKLVSCIQFEPVYGRFLATASFDTHLKLWDAAEYKCRKVLSNNDAKVMGVNIAPDASSVVTACYDRTIRIFNTQLGNNPVGTPKMFHRDTIM</sequence>
<dbReference type="PROSITE" id="PS50082">
    <property type="entry name" value="WD_REPEATS_2"/>
    <property type="match status" value="3"/>
</dbReference>
<dbReference type="SUPFAM" id="SSF50978">
    <property type="entry name" value="WD40 repeat-like"/>
    <property type="match status" value="1"/>
</dbReference>
<accession>A7AWL5</accession>
<dbReference type="Gene3D" id="2.130.10.10">
    <property type="entry name" value="YVTN repeat-like/Quinoprotein amine dehydrogenase"/>
    <property type="match status" value="3"/>
</dbReference>
<comment type="caution">
    <text evidence="3">The sequence shown here is derived from an EMBL/GenBank/DDBJ whole genome shotgun (WGS) entry which is preliminary data.</text>
</comment>
<dbReference type="OMA" id="LNEPICY"/>
<feature type="repeat" description="WD" evidence="1">
    <location>
        <begin position="429"/>
        <end position="471"/>
    </location>
</feature>
<dbReference type="Pfam" id="PF08799">
    <property type="entry name" value="PRP4"/>
    <property type="match status" value="1"/>
</dbReference>
<evidence type="ECO:0000256" key="1">
    <source>
        <dbReference type="PROSITE-ProRule" id="PRU00221"/>
    </source>
</evidence>
<dbReference type="GO" id="GO:0000398">
    <property type="term" value="P:mRNA splicing, via spliceosome"/>
    <property type="evidence" value="ECO:0007669"/>
    <property type="project" value="TreeGrafter"/>
</dbReference>
<dbReference type="Pfam" id="PF00400">
    <property type="entry name" value="WD40"/>
    <property type="match status" value="4"/>
</dbReference>
<proteinExistence type="predicted"/>
<dbReference type="SUPFAM" id="SSF158230">
    <property type="entry name" value="PRP4-like"/>
    <property type="match status" value="1"/>
</dbReference>
<dbReference type="PROSITE" id="PS50294">
    <property type="entry name" value="WD_REPEATS_REGION"/>
    <property type="match status" value="2"/>
</dbReference>
<dbReference type="eggNOG" id="KOG0272">
    <property type="taxonomic scope" value="Eukaryota"/>
</dbReference>
<dbReference type="PANTHER" id="PTHR19846:SF0">
    <property type="entry name" value="PRE-MRNA PROCESSING FACTOR 4"/>
    <property type="match status" value="1"/>
</dbReference>
<keyword evidence="1" id="KW-0853">WD repeat</keyword>
<evidence type="ECO:0000313" key="3">
    <source>
        <dbReference type="EMBL" id="EDO05443.1"/>
    </source>
</evidence>
<dbReference type="RefSeq" id="XP_001609011.1">
    <property type="nucleotide sequence ID" value="XM_001608961.1"/>
</dbReference>
<dbReference type="SMART" id="SM00320">
    <property type="entry name" value="WD40"/>
    <property type="match status" value="7"/>
</dbReference>
<evidence type="ECO:0000259" key="2">
    <source>
        <dbReference type="SMART" id="SM00500"/>
    </source>
</evidence>
<dbReference type="PANTHER" id="PTHR19846">
    <property type="entry name" value="WD40 REPEAT PROTEIN"/>
    <property type="match status" value="1"/>
</dbReference>
<organism evidence="3 4">
    <name type="scientific">Babesia bovis</name>
    <dbReference type="NCBI Taxonomy" id="5865"/>
    <lineage>
        <taxon>Eukaryota</taxon>
        <taxon>Sar</taxon>
        <taxon>Alveolata</taxon>
        <taxon>Apicomplexa</taxon>
        <taxon>Aconoidasida</taxon>
        <taxon>Piroplasmida</taxon>
        <taxon>Babesiidae</taxon>
        <taxon>Babesia</taxon>
    </lineage>
</organism>
<dbReference type="KEGG" id="bbo:BBOV_I003610"/>
<dbReference type="STRING" id="5865.A7AWL5"/>
<dbReference type="Gene3D" id="4.10.280.110">
    <property type="entry name" value="Pre-mRNA processing factor 4 domain"/>
    <property type="match status" value="1"/>
</dbReference>
<keyword evidence="4" id="KW-1185">Reference proteome</keyword>
<name>A7AWL5_BABBO</name>
<evidence type="ECO:0000313" key="4">
    <source>
        <dbReference type="Proteomes" id="UP000002173"/>
    </source>
</evidence>